<dbReference type="Proteomes" id="UP000297890">
    <property type="component" value="Unassembled WGS sequence"/>
</dbReference>
<dbReference type="InterPro" id="IPR025965">
    <property type="entry name" value="FlgD/Vpr_Ig-like"/>
</dbReference>
<accession>A0A4Z0FBS5</accession>
<organism evidence="8 9">
    <name type="scientific">Candidatus Macondimonas diazotrophica</name>
    <dbReference type="NCBI Taxonomy" id="2305248"/>
    <lineage>
        <taxon>Bacteria</taxon>
        <taxon>Pseudomonadati</taxon>
        <taxon>Pseudomonadota</taxon>
        <taxon>Gammaproteobacteria</taxon>
        <taxon>Chromatiales</taxon>
        <taxon>Ectothiorhodospiraceae</taxon>
        <taxon>Candidatus Macondimonas</taxon>
    </lineage>
</organism>
<comment type="function">
    <text evidence="4 5">Required for flagellar hook formation. May act as a scaffolding protein.</text>
</comment>
<dbReference type="Pfam" id="PF13861">
    <property type="entry name" value="FLgD_tudor"/>
    <property type="match status" value="1"/>
</dbReference>
<proteinExistence type="inferred from homology"/>
<feature type="domain" description="FlgD/Vpr Ig-like" evidence="6">
    <location>
        <begin position="110"/>
        <end position="176"/>
    </location>
</feature>
<name>A0A4Z0FBS5_9GAMM</name>
<evidence type="ECO:0000259" key="6">
    <source>
        <dbReference type="Pfam" id="PF13860"/>
    </source>
</evidence>
<gene>
    <name evidence="8" type="ORF">E4680_04295</name>
</gene>
<dbReference type="AlphaFoldDB" id="A0A4Z0FBS5"/>
<feature type="domain" description="FlgD Tudor-like" evidence="7">
    <location>
        <begin position="86"/>
        <end position="218"/>
    </location>
</feature>
<comment type="caution">
    <text evidence="8">The sequence shown here is derived from an EMBL/GenBank/DDBJ whole genome shotgun (WGS) entry which is preliminary data.</text>
</comment>
<evidence type="ECO:0000313" key="8">
    <source>
        <dbReference type="EMBL" id="TFZ83277.1"/>
    </source>
</evidence>
<evidence type="ECO:0000256" key="4">
    <source>
        <dbReference type="ARBA" id="ARBA00024746"/>
    </source>
</evidence>
<evidence type="ECO:0000313" key="9">
    <source>
        <dbReference type="Proteomes" id="UP000297890"/>
    </source>
</evidence>
<keyword evidence="3 5" id="KW-1005">Bacterial flagellum biogenesis</keyword>
<dbReference type="OrthoDB" id="9785233at2"/>
<dbReference type="EMBL" id="SRIO01000004">
    <property type="protein sequence ID" value="TFZ83277.1"/>
    <property type="molecule type" value="Genomic_DNA"/>
</dbReference>
<dbReference type="Pfam" id="PF13860">
    <property type="entry name" value="FlgD_ig"/>
    <property type="match status" value="1"/>
</dbReference>
<evidence type="ECO:0000256" key="1">
    <source>
        <dbReference type="ARBA" id="ARBA00010577"/>
    </source>
</evidence>
<reference evidence="8 9" key="1">
    <citation type="journal article" date="2019" name="ISME J.">
        <title>Candidatus Macondimonas diazotrophica, a novel gammaproteobacterial genus dominating crude-oil-contaminated coastal sediments.</title>
        <authorList>
            <person name="Karthikeyan S."/>
            <person name="Konstantinidis K."/>
        </authorList>
    </citation>
    <scope>NUCLEOTIDE SEQUENCE [LARGE SCALE GENOMIC DNA]</scope>
    <source>
        <strain evidence="8 9">KTK01</strain>
    </source>
</reference>
<sequence>MTAIPTNSTIDSLGLSVAQKSTASTQGELGQDDFLLLMTTQLRNQDPTQPMDNGAFLGQLAQFSTVSGIQEMQAGFADLANSLYTNQALLGSSLVGRKVLIPATTVTLAEQGTIQGQLPADAGPDTRIRILDAAGQPVRTLAPTRTENGMSFTWDGLDANGERLAPGDYRVETVGTAGNYAPGIALEMEVSSVSLGRTGQALRLNLANGQSVELTQVQQIR</sequence>
<evidence type="ECO:0000256" key="5">
    <source>
        <dbReference type="RuleBase" id="RU362076"/>
    </source>
</evidence>
<dbReference type="RefSeq" id="WP_135281157.1">
    <property type="nucleotide sequence ID" value="NZ_SRIO01000004.1"/>
</dbReference>
<dbReference type="Gene3D" id="2.30.30.910">
    <property type="match status" value="1"/>
</dbReference>
<evidence type="ECO:0000259" key="7">
    <source>
        <dbReference type="Pfam" id="PF13861"/>
    </source>
</evidence>
<dbReference type="InterPro" id="IPR005648">
    <property type="entry name" value="FlgD"/>
</dbReference>
<dbReference type="Pfam" id="PF03963">
    <property type="entry name" value="FlgD"/>
    <property type="match status" value="1"/>
</dbReference>
<comment type="similarity">
    <text evidence="1 5">Belongs to the FlgD family.</text>
</comment>
<protein>
    <recommendedName>
        <fullName evidence="2 5">Basal-body rod modification protein FlgD</fullName>
    </recommendedName>
</protein>
<dbReference type="Gene3D" id="2.60.40.4070">
    <property type="match status" value="1"/>
</dbReference>
<evidence type="ECO:0000256" key="2">
    <source>
        <dbReference type="ARBA" id="ARBA00016013"/>
    </source>
</evidence>
<dbReference type="GO" id="GO:0044781">
    <property type="term" value="P:bacterial-type flagellum organization"/>
    <property type="evidence" value="ECO:0007669"/>
    <property type="project" value="UniProtKB-UniRule"/>
</dbReference>
<evidence type="ECO:0000256" key="3">
    <source>
        <dbReference type="ARBA" id="ARBA00022795"/>
    </source>
</evidence>
<dbReference type="InterPro" id="IPR025963">
    <property type="entry name" value="FLgD_Tudor"/>
</dbReference>
<keyword evidence="9" id="KW-1185">Reference proteome</keyword>